<dbReference type="OrthoDB" id="5132116at2759"/>
<organism evidence="1 2">
    <name type="scientific">Salix purpurea</name>
    <name type="common">Purple osier willow</name>
    <dbReference type="NCBI Taxonomy" id="77065"/>
    <lineage>
        <taxon>Eukaryota</taxon>
        <taxon>Viridiplantae</taxon>
        <taxon>Streptophyta</taxon>
        <taxon>Embryophyta</taxon>
        <taxon>Tracheophyta</taxon>
        <taxon>Spermatophyta</taxon>
        <taxon>Magnoliopsida</taxon>
        <taxon>eudicotyledons</taxon>
        <taxon>Gunneridae</taxon>
        <taxon>Pentapetalae</taxon>
        <taxon>rosids</taxon>
        <taxon>fabids</taxon>
        <taxon>Malpighiales</taxon>
        <taxon>Salicaceae</taxon>
        <taxon>Saliceae</taxon>
        <taxon>Salix</taxon>
    </lineage>
</organism>
<evidence type="ECO:0000313" key="2">
    <source>
        <dbReference type="Proteomes" id="UP001151532"/>
    </source>
</evidence>
<reference evidence="1" key="1">
    <citation type="submission" date="2022-11" db="EMBL/GenBank/DDBJ databases">
        <authorList>
            <person name="Hyden B.L."/>
            <person name="Feng K."/>
            <person name="Yates T."/>
            <person name="Jawdy S."/>
            <person name="Smart L.B."/>
            <person name="Muchero W."/>
        </authorList>
    </citation>
    <scope>NUCLEOTIDE SEQUENCE</scope>
    <source>
        <tissue evidence="1">Shoot tip</tissue>
    </source>
</reference>
<reference evidence="1" key="2">
    <citation type="journal article" date="2023" name="Int. J. Mol. Sci.">
        <title>De Novo Assembly and Annotation of 11 Diverse Shrub Willow (Salix) Genomes Reveals Novel Gene Organization in Sex-Linked Regions.</title>
        <authorList>
            <person name="Hyden B."/>
            <person name="Feng K."/>
            <person name="Yates T.B."/>
            <person name="Jawdy S."/>
            <person name="Cereghino C."/>
            <person name="Smart L.B."/>
            <person name="Muchero W."/>
        </authorList>
    </citation>
    <scope>NUCLEOTIDE SEQUENCE</scope>
    <source>
        <tissue evidence="1">Shoot tip</tissue>
    </source>
</reference>
<comment type="caution">
    <text evidence="1">The sequence shown here is derived from an EMBL/GenBank/DDBJ whole genome shotgun (WGS) entry which is preliminary data.</text>
</comment>
<accession>A0A9Q0VI54</accession>
<protein>
    <submittedName>
        <fullName evidence="1">Uncharacterized protein</fullName>
    </submittedName>
</protein>
<feature type="non-terminal residue" evidence="1">
    <location>
        <position position="1"/>
    </location>
</feature>
<proteinExistence type="predicted"/>
<dbReference type="EMBL" id="JAPFFK010000008">
    <property type="protein sequence ID" value="KAJ6749285.1"/>
    <property type="molecule type" value="Genomic_DNA"/>
</dbReference>
<keyword evidence="2" id="KW-1185">Reference proteome</keyword>
<gene>
    <name evidence="1" type="ORF">OIU79_030225</name>
</gene>
<sequence>MYVSAIVI</sequence>
<evidence type="ECO:0000313" key="1">
    <source>
        <dbReference type="EMBL" id="KAJ6749285.1"/>
    </source>
</evidence>
<dbReference type="Proteomes" id="UP001151532">
    <property type="component" value="Chromosome 12"/>
</dbReference>
<name>A0A9Q0VI54_SALPP</name>